<accession>A0ABY3H4H3</accession>
<dbReference type="Pfam" id="PF14436">
    <property type="entry name" value="EndoU_bacteria"/>
    <property type="match status" value="1"/>
</dbReference>
<proteinExistence type="predicted"/>
<dbReference type="RefSeq" id="WP_146580592.1">
    <property type="nucleotide sequence ID" value="NZ_VOGX01000018.1"/>
</dbReference>
<evidence type="ECO:0000256" key="3">
    <source>
        <dbReference type="SAM" id="SignalP"/>
    </source>
</evidence>
<evidence type="ECO:0000259" key="4">
    <source>
        <dbReference type="SMART" id="SM00306"/>
    </source>
</evidence>
<dbReference type="CDD" id="cd00081">
    <property type="entry name" value="Hint"/>
    <property type="match status" value="1"/>
</dbReference>
<evidence type="ECO:0000256" key="1">
    <source>
        <dbReference type="ARBA" id="ARBA00022737"/>
    </source>
</evidence>
<dbReference type="EMBL" id="VOGX01000018">
    <property type="protein sequence ID" value="TWV26699.1"/>
    <property type="molecule type" value="Genomic_DNA"/>
</dbReference>
<keyword evidence="3" id="KW-0732">Signal</keyword>
<dbReference type="InterPro" id="IPR030934">
    <property type="entry name" value="Intein_C"/>
</dbReference>
<dbReference type="PANTHER" id="PTHR32305:SF17">
    <property type="entry name" value="TRNA NUCLEASE WAPA"/>
    <property type="match status" value="1"/>
</dbReference>
<dbReference type="InterPro" id="IPR031325">
    <property type="entry name" value="RHS_repeat"/>
</dbReference>
<feature type="domain" description="Hint" evidence="4">
    <location>
        <begin position="2060"/>
        <end position="2161"/>
    </location>
</feature>
<dbReference type="InterPro" id="IPR006530">
    <property type="entry name" value="YD"/>
</dbReference>
<dbReference type="InterPro" id="IPR029501">
    <property type="entry name" value="EndoU_bac"/>
</dbReference>
<sequence length="2317" mass="250536">MHVTSRRGFRRARTRRIALGAALTMVATLLQVSAVAAPAVADNPLPGVPSSERPTEGAPAGKGTPRNKRPSPVPTGKPDAAWPKAGATDVVLASADSAGQPDVQAKGLPLKLGAAEKKAQTPSTVRARVLDRATTERAGVQGVLLSLENEDDSRTAKGGGVSVSLKYASFAEAYGAGFGSRLTLVTLPECALETDRRSDCGGAVPVDTVNDAEKQTLSAASVPLRAGRTLLAAVADDSGPIGDYKATSLSPASSWSTDLNSGDFNWAYGFEAPAVPGGAAPKVGVSYSSGAIDGRASGTNNQGSWVGDGFDYSPGFIERRYKPCADDGVKNADGNEPGDLCWAYDNAFLSFNGKGGELVPTGQDTWKLQQDDGTLIKRLASTDRGNGDNDGEYWRITDPQGNRYYFGYHRLPGWTDGKDTTGATWTVPVFGNDAGEECHKSTFAASWCQQAWRWNLDYAVDVRGNAIAYYYNQEKNSYGRNLEAKDNTRYVRGGHLDRIEYGLKHDSVYSAKAMAKVDFTSSERCIEKDAGDCADIEKNAFHWYDTPWDMNCPEAKDCDKGRYAPTFWTRKRLTGVTTGVLNTAGSGYDKVDSWKITHRWEKADINYQLVVDSIQRTGHTATTPVTLPKTTLSYTQLANRMDKTGDGYPPFIRARLSTVEDETGGRADVNYSAPVCDSAALPTPQTNTTRCYPQINEGQGDEKPYTHWFNKYVVDYVTLTDRTGGAPDQVTRYEYLGGGAWHYDDSDGMVEDDIRTWSQWRGYGHVRVLDGGEGGDSAMRSQSDSYFMRGMNGDRKEPSGGTKSVSLPLGEGEGDPITDHESAAGFLYKSAGYSGPGGRVLGKTLERPWYYETAEKKRNWGTIRSHFTGTASSRTWTSTDDGAGKEWRITSKSTTYDADSGRVLQIDNRGDNATAADNQCTRHEYVPNAELNILAALYRSETVAVSCDVAPDRAKDVLTDTLTAYDGQAYGAAPAKGNPTAVAALKSHDGTKAIYLENSSTFDAYGRILSTTPLSADVQVTGETAPKRTPRTGATTSTISYTPARGRLSSVTSTTPPAKAGQAATAQKTVTTLDPRRGSPLVVTDPNGRATTREYDALGREAKIWLPDRKTGVTPNYSFDYYIEDGLPTAVRTRSLSNAGGTLDSYELYDGHLRPRQTQTPGVEGGRIITDIFYDERGLASRSFAPYYTESAPSRNLFTPANALSVESQTWHTYDGMGRETEQRHVAGGVDGGKVLALTRTLYGGDRTTVIPPEGASATTALTDAQGRTIELRTHHGRSVADAYDSIRYRYNSGGLLQSATDPMGNTWSYTYDQLGRATQTVDPDAGRTVQQYNDRNQVVTSTDARGRTVHHTYDDLGRQTALRDDGPTGTLRAEWEYDTVSSAKGFLASSTRYVDGEAYVSKITKYDALYRPERSAVTIPASEGEALAGTYQAGTAYHPSGLVKSATVSAAGGLPGTTQTYQYDEALRIVGTVAYNGQNTITRSLTGKPLQYTFQKEPGAERTQVTQAFEWGTQRLATSTVARENGIGIDREQTYRYDAIGNILSVTDVSRDGIDTQCYTYDHLRRLTEGWTQGTQECADKPTSNVVGGIAPYWDSYTYDKAGNRLTEVRHGHGAAAGDDVTRAYTYPAAGGPQPHTLTEVTQSGPGGTSKAAYAYDASGNTTERMINGDTQKLTWDAEGKLVRVAQPVEGEDDEVTEYLYDADGNRLIARSPTETTLYLGHTDVTVAKGATKAKATRYFELGDGHQLVLDDDRNATVTIADHQGTGQLAVNIDGKELTQRRTTPFGQPRGTQPESWPGKRAFVGGIDDTATTGLTHLGAREYDRDTGRFISVDPILDLTDTQQIHGYTYANNSPITFSDPSGLRPEGACGGSSSQCNGGTETWNKKGGKWTWNYETVKSDGTRDVAYHTLGGGSTVRAIFPSDQGNKDGSAEAVEILEIRIPSEKELAAMYPYKDGYEGRVEEHILRLCRGGGEGDKAAPFCSVMRETSLFEGGGDWRDLVPFMDVPECVGGSVSACAWLALDATPIGRIKALKGIAKGAKGAKGVDSDVMTILKTCKKCFLAGTQVLMADGTTKAIEEVELGDEVLATDPVTGETVAEEVAATIVTDNDKVFVELTVGTPEGPERLTATHEHPFWSVSAKEWVDAEDLTPGTRLRTDDGRTVAVEKVRRYADEARTYNLTITDLHTYYVLAGQTPVLVHNSNCAGAGRDLIGGQEQFHIIHGDRTGGGHKWPGQPGKTVFPRGWDTDKILDSIADVATSPNSVRTQQTGRAGALYTRNGDPSRWKVEGVVDGVNIRVIYEPATDRIVTGFPYRP</sequence>
<dbReference type="InterPro" id="IPR003587">
    <property type="entry name" value="Hint_dom_N"/>
</dbReference>
<dbReference type="NCBIfam" id="TIGR01643">
    <property type="entry name" value="YD_repeat_2x"/>
    <property type="match status" value="2"/>
</dbReference>
<feature type="signal peptide" evidence="3">
    <location>
        <begin position="1"/>
        <end position="36"/>
    </location>
</feature>
<evidence type="ECO:0000256" key="2">
    <source>
        <dbReference type="SAM" id="MobiDB-lite"/>
    </source>
</evidence>
<dbReference type="NCBIfam" id="TIGR03696">
    <property type="entry name" value="Rhs_assc_core"/>
    <property type="match status" value="1"/>
</dbReference>
<dbReference type="Gene3D" id="2.180.10.10">
    <property type="entry name" value="RHS repeat-associated core"/>
    <property type="match status" value="1"/>
</dbReference>
<dbReference type="Pfam" id="PF25023">
    <property type="entry name" value="TEN_YD-shell"/>
    <property type="match status" value="1"/>
</dbReference>
<feature type="region of interest" description="Disordered" evidence="2">
    <location>
        <begin position="41"/>
        <end position="83"/>
    </location>
</feature>
<dbReference type="PROSITE" id="PS50817">
    <property type="entry name" value="INTEIN_N_TER"/>
    <property type="match status" value="1"/>
</dbReference>
<protein>
    <submittedName>
        <fullName evidence="5">Sugar-binding protein</fullName>
    </submittedName>
</protein>
<feature type="chain" id="PRO_5046249707" evidence="3">
    <location>
        <begin position="37"/>
        <end position="2317"/>
    </location>
</feature>
<reference evidence="6" key="1">
    <citation type="journal article" date="2019" name="Microbiol. Resour. Announc.">
        <title>Draft Genomic Sequences of Streptomyces misionensis and Streptomyces albidoflavus, bacteria applied for phytopathogen biocontrol.</title>
        <authorList>
            <person name="Pylro V."/>
            <person name="Dias A."/>
            <person name="Andreote F."/>
            <person name="Varani A."/>
            <person name="Andreote C."/>
            <person name="Bernardo E."/>
            <person name="Martins T."/>
        </authorList>
    </citation>
    <scope>NUCLEOTIDE SEQUENCE [LARGE SCALE GENOMIC DNA]</scope>
    <source>
        <strain evidence="6">77</strain>
    </source>
</reference>
<name>A0ABY3H4H3_9ACTN</name>
<evidence type="ECO:0000313" key="5">
    <source>
        <dbReference type="EMBL" id="TWV26699.1"/>
    </source>
</evidence>
<dbReference type="InterPro" id="IPR056823">
    <property type="entry name" value="TEN-like_YD-shell"/>
</dbReference>
<dbReference type="InterPro" id="IPR022385">
    <property type="entry name" value="Rhs_assc_core"/>
</dbReference>
<dbReference type="SMART" id="SM00306">
    <property type="entry name" value="HintN"/>
    <property type="match status" value="1"/>
</dbReference>
<dbReference type="SUPFAM" id="SSF51294">
    <property type="entry name" value="Hedgehog/intein (Hint) domain"/>
    <property type="match status" value="1"/>
</dbReference>
<dbReference type="InterPro" id="IPR036844">
    <property type="entry name" value="Hint_dom_sf"/>
</dbReference>
<dbReference type="Pfam" id="PF07591">
    <property type="entry name" value="PT-HINT"/>
    <property type="match status" value="1"/>
</dbReference>
<dbReference type="InterPro" id="IPR050708">
    <property type="entry name" value="T6SS_VgrG/RHS"/>
</dbReference>
<dbReference type="Gene3D" id="2.170.16.10">
    <property type="entry name" value="Hedgehog/Intein (Hint) domain"/>
    <property type="match status" value="1"/>
</dbReference>
<dbReference type="Proteomes" id="UP000318052">
    <property type="component" value="Unassembled WGS sequence"/>
</dbReference>
<keyword evidence="1" id="KW-0677">Repeat</keyword>
<gene>
    <name evidence="5" type="ORF">FRZ02_08500</name>
</gene>
<comment type="caution">
    <text evidence="5">The sequence shown here is derived from an EMBL/GenBank/DDBJ whole genome shotgun (WGS) entry which is preliminary data.</text>
</comment>
<dbReference type="NCBIfam" id="TIGR01443">
    <property type="entry name" value="intein_Cterm"/>
    <property type="match status" value="1"/>
</dbReference>
<evidence type="ECO:0000313" key="6">
    <source>
        <dbReference type="Proteomes" id="UP000318052"/>
    </source>
</evidence>
<dbReference type="PANTHER" id="PTHR32305">
    <property type="match status" value="1"/>
</dbReference>
<keyword evidence="6" id="KW-1185">Reference proteome</keyword>
<dbReference type="Pfam" id="PF05593">
    <property type="entry name" value="RHS_repeat"/>
    <property type="match status" value="2"/>
</dbReference>
<dbReference type="InterPro" id="IPR006141">
    <property type="entry name" value="Intein_N"/>
</dbReference>
<organism evidence="5 6">
    <name type="scientific">Streptomyces albidoflavus</name>
    <dbReference type="NCBI Taxonomy" id="1886"/>
    <lineage>
        <taxon>Bacteria</taxon>
        <taxon>Bacillati</taxon>
        <taxon>Actinomycetota</taxon>
        <taxon>Actinomycetes</taxon>
        <taxon>Kitasatosporales</taxon>
        <taxon>Streptomycetaceae</taxon>
        <taxon>Streptomyces</taxon>
        <taxon>Streptomyces albidoflavus group</taxon>
    </lineage>
</organism>